<gene>
    <name evidence="1" type="ORF">L596_005139</name>
</gene>
<sequence length="88" mass="9896">MPADSRTQPVRLLAAGCRRSPDRGRQHEDLKSFHPRPILDLALCHRSREALTSYLLVSSLHWRLMLPRLGLSTLPTLPLTCTALSRAV</sequence>
<keyword evidence="2" id="KW-1185">Reference proteome</keyword>
<accession>A0A4U8V1N2</accession>
<reference evidence="1 2" key="1">
    <citation type="journal article" date="2015" name="Genome Biol.">
        <title>Comparative genomics of Steinernema reveals deeply conserved gene regulatory networks.</title>
        <authorList>
            <person name="Dillman A.R."/>
            <person name="Macchietto M."/>
            <person name="Porter C.F."/>
            <person name="Rogers A."/>
            <person name="Williams B."/>
            <person name="Antoshechkin I."/>
            <person name="Lee M.M."/>
            <person name="Goodwin Z."/>
            <person name="Lu X."/>
            <person name="Lewis E.E."/>
            <person name="Goodrich-Blair H."/>
            <person name="Stock S.P."/>
            <person name="Adams B.J."/>
            <person name="Sternberg P.W."/>
            <person name="Mortazavi A."/>
        </authorList>
    </citation>
    <scope>NUCLEOTIDE SEQUENCE [LARGE SCALE GENOMIC DNA]</scope>
    <source>
        <strain evidence="1 2">ALL</strain>
    </source>
</reference>
<dbReference type="EMBL" id="AZBU02000001">
    <property type="protein sequence ID" value="TMS38407.1"/>
    <property type="molecule type" value="Genomic_DNA"/>
</dbReference>
<proteinExistence type="predicted"/>
<dbReference type="Proteomes" id="UP000298663">
    <property type="component" value="Unassembled WGS sequence"/>
</dbReference>
<name>A0A4U8V1N2_STECR</name>
<dbReference type="AlphaFoldDB" id="A0A4U8V1N2"/>
<evidence type="ECO:0000313" key="1">
    <source>
        <dbReference type="EMBL" id="TMS38407.1"/>
    </source>
</evidence>
<evidence type="ECO:0000313" key="2">
    <source>
        <dbReference type="Proteomes" id="UP000298663"/>
    </source>
</evidence>
<reference evidence="1 2" key="2">
    <citation type="journal article" date="2019" name="G3 (Bethesda)">
        <title>Hybrid Assembly of the Genome of the Entomopathogenic Nematode Steinernema carpocapsae Identifies the X-Chromosome.</title>
        <authorList>
            <person name="Serra L."/>
            <person name="Macchietto M."/>
            <person name="Macias-Munoz A."/>
            <person name="McGill C.J."/>
            <person name="Rodriguez I.M."/>
            <person name="Rodriguez B."/>
            <person name="Murad R."/>
            <person name="Mortazavi A."/>
        </authorList>
    </citation>
    <scope>NUCLEOTIDE SEQUENCE [LARGE SCALE GENOMIC DNA]</scope>
    <source>
        <strain evidence="1 2">ALL</strain>
    </source>
</reference>
<comment type="caution">
    <text evidence="1">The sequence shown here is derived from an EMBL/GenBank/DDBJ whole genome shotgun (WGS) entry which is preliminary data.</text>
</comment>
<protein>
    <submittedName>
        <fullName evidence="1">Uncharacterized protein</fullName>
    </submittedName>
</protein>
<organism evidence="1 2">
    <name type="scientific">Steinernema carpocapsae</name>
    <name type="common">Entomopathogenic nematode</name>
    <dbReference type="NCBI Taxonomy" id="34508"/>
    <lineage>
        <taxon>Eukaryota</taxon>
        <taxon>Metazoa</taxon>
        <taxon>Ecdysozoa</taxon>
        <taxon>Nematoda</taxon>
        <taxon>Chromadorea</taxon>
        <taxon>Rhabditida</taxon>
        <taxon>Tylenchina</taxon>
        <taxon>Panagrolaimomorpha</taxon>
        <taxon>Strongyloidoidea</taxon>
        <taxon>Steinernematidae</taxon>
        <taxon>Steinernema</taxon>
    </lineage>
</organism>